<dbReference type="InterPro" id="IPR036291">
    <property type="entry name" value="NAD(P)-bd_dom_sf"/>
</dbReference>
<evidence type="ECO:0000313" key="2">
    <source>
        <dbReference type="EMBL" id="MBB5186214.1"/>
    </source>
</evidence>
<dbReference type="GO" id="GO:0005737">
    <property type="term" value="C:cytoplasm"/>
    <property type="evidence" value="ECO:0007669"/>
    <property type="project" value="TreeGrafter"/>
</dbReference>
<dbReference type="RefSeq" id="WP_184461004.1">
    <property type="nucleotide sequence ID" value="NZ_JACHHW010000001.1"/>
</dbReference>
<dbReference type="EMBL" id="JACHHW010000001">
    <property type="protein sequence ID" value="MBB5186214.1"/>
    <property type="molecule type" value="Genomic_DNA"/>
</dbReference>
<dbReference type="GO" id="GO:0004029">
    <property type="term" value="F:aldehyde dehydrogenase (NAD+) activity"/>
    <property type="evidence" value="ECO:0007669"/>
    <property type="project" value="TreeGrafter"/>
</dbReference>
<evidence type="ECO:0000259" key="1">
    <source>
        <dbReference type="Pfam" id="PF01370"/>
    </source>
</evidence>
<dbReference type="Gene3D" id="3.40.50.720">
    <property type="entry name" value="NAD(P)-binding Rossmann-like Domain"/>
    <property type="match status" value="1"/>
</dbReference>
<gene>
    <name evidence="2" type="ORF">HNQ57_000473</name>
</gene>
<sequence length="299" mass="32464">MKVLVVGGTGLIGGEIALYLQENGHAVTLMSRKPTTVPGLADMPFLQGDYINDDFSDGRLNGFDWLVFSAAADIRNIPQDSSVSPQDFYTKVNDEAVPRFFVAARDAGFSRAVMVGTFYPQVAPQQIGVCPYVTSRDNTDVAVRALSNEQFSICSLNAPFVLGNIPSMDVPYISALEQYARGNIPGLPVFAPKGGTNHISAHSLAQAALNALNHGESGKAYLLGDENYSWKEYLELWFEAVGNPLELEVREDDHPMFPNVIMFAGAGATVSYEPAAEDMAVLGYDRHQIKALIKNIVTP</sequence>
<organism evidence="2 3">
    <name type="scientific">Zhongshania antarctica</name>
    <dbReference type="NCBI Taxonomy" id="641702"/>
    <lineage>
        <taxon>Bacteria</taxon>
        <taxon>Pseudomonadati</taxon>
        <taxon>Pseudomonadota</taxon>
        <taxon>Gammaproteobacteria</taxon>
        <taxon>Cellvibrionales</taxon>
        <taxon>Spongiibacteraceae</taxon>
        <taxon>Zhongshania</taxon>
    </lineage>
</organism>
<dbReference type="PANTHER" id="PTHR48079">
    <property type="entry name" value="PROTEIN YEEZ"/>
    <property type="match status" value="1"/>
</dbReference>
<dbReference type="SUPFAM" id="SSF51735">
    <property type="entry name" value="NAD(P)-binding Rossmann-fold domains"/>
    <property type="match status" value="1"/>
</dbReference>
<dbReference type="InterPro" id="IPR051783">
    <property type="entry name" value="NAD(P)-dependent_oxidoreduct"/>
</dbReference>
<comment type="caution">
    <text evidence="2">The sequence shown here is derived from an EMBL/GenBank/DDBJ whole genome shotgun (WGS) entry which is preliminary data.</text>
</comment>
<accession>A0A840R0X2</accession>
<protein>
    <submittedName>
        <fullName evidence="2">Nucleoside-diphosphate-sugar epimerase</fullName>
    </submittedName>
</protein>
<keyword evidence="3" id="KW-1185">Reference proteome</keyword>
<name>A0A840R0X2_9GAMM</name>
<dbReference type="Proteomes" id="UP000536640">
    <property type="component" value="Unassembled WGS sequence"/>
</dbReference>
<dbReference type="InterPro" id="IPR001509">
    <property type="entry name" value="Epimerase_deHydtase"/>
</dbReference>
<dbReference type="Pfam" id="PF01370">
    <property type="entry name" value="Epimerase"/>
    <property type="match status" value="1"/>
</dbReference>
<dbReference type="AlphaFoldDB" id="A0A840R0X2"/>
<feature type="domain" description="NAD-dependent epimerase/dehydratase" evidence="1">
    <location>
        <begin position="3"/>
        <end position="224"/>
    </location>
</feature>
<evidence type="ECO:0000313" key="3">
    <source>
        <dbReference type="Proteomes" id="UP000536640"/>
    </source>
</evidence>
<dbReference type="PANTHER" id="PTHR48079:SF6">
    <property type="entry name" value="NAD(P)-BINDING DOMAIN-CONTAINING PROTEIN-RELATED"/>
    <property type="match status" value="1"/>
</dbReference>
<reference evidence="2 3" key="1">
    <citation type="submission" date="2020-08" db="EMBL/GenBank/DDBJ databases">
        <title>Genomic Encyclopedia of Type Strains, Phase IV (KMG-IV): sequencing the most valuable type-strain genomes for metagenomic binning, comparative biology and taxonomic classification.</title>
        <authorList>
            <person name="Goeker M."/>
        </authorList>
    </citation>
    <scope>NUCLEOTIDE SEQUENCE [LARGE SCALE GENOMIC DNA]</scope>
    <source>
        <strain evidence="2 3">DSM 25701</strain>
    </source>
</reference>
<proteinExistence type="predicted"/>